<gene>
    <name evidence="2" type="ORF">OSB1V03_LOCUS3519</name>
</gene>
<name>A0A7R9KHT6_9ACAR</name>
<reference evidence="2" key="1">
    <citation type="submission" date="2020-11" db="EMBL/GenBank/DDBJ databases">
        <authorList>
            <person name="Tran Van P."/>
        </authorList>
    </citation>
    <scope>NUCLEOTIDE SEQUENCE</scope>
</reference>
<dbReference type="AlphaFoldDB" id="A0A7R9KHT6"/>
<protein>
    <submittedName>
        <fullName evidence="2">Uncharacterized protein</fullName>
    </submittedName>
</protein>
<organism evidence="2">
    <name type="scientific">Medioppia subpectinata</name>
    <dbReference type="NCBI Taxonomy" id="1979941"/>
    <lineage>
        <taxon>Eukaryota</taxon>
        <taxon>Metazoa</taxon>
        <taxon>Ecdysozoa</taxon>
        <taxon>Arthropoda</taxon>
        <taxon>Chelicerata</taxon>
        <taxon>Arachnida</taxon>
        <taxon>Acari</taxon>
        <taxon>Acariformes</taxon>
        <taxon>Sarcoptiformes</taxon>
        <taxon>Oribatida</taxon>
        <taxon>Brachypylina</taxon>
        <taxon>Oppioidea</taxon>
        <taxon>Oppiidae</taxon>
        <taxon>Medioppia</taxon>
    </lineage>
</organism>
<accession>A0A7R9KHT6</accession>
<dbReference type="EMBL" id="OC856015">
    <property type="protein sequence ID" value="CAD7623059.1"/>
    <property type="molecule type" value="Genomic_DNA"/>
</dbReference>
<evidence type="ECO:0000313" key="2">
    <source>
        <dbReference type="EMBL" id="CAD7623059.1"/>
    </source>
</evidence>
<dbReference type="Gene3D" id="2.60.120.650">
    <property type="entry name" value="Cupin"/>
    <property type="match status" value="1"/>
</dbReference>
<sequence>MAYSIGSADEDIHRRDRQEKEEVLGMSSSDGQQRLPKTATASAAAKEASGRRLRALQKRRYTEEYADEEDFDFDFAGRAFDVDEKLVSDKFDASRYDFVREMTGDQFTIAYIQHNGFEKPIVIKQMKGMSRQLCLSFSRGYHGY</sequence>
<dbReference type="Proteomes" id="UP000759131">
    <property type="component" value="Unassembled WGS sequence"/>
</dbReference>
<evidence type="ECO:0000313" key="3">
    <source>
        <dbReference type="Proteomes" id="UP000759131"/>
    </source>
</evidence>
<evidence type="ECO:0000256" key="1">
    <source>
        <dbReference type="SAM" id="MobiDB-lite"/>
    </source>
</evidence>
<feature type="region of interest" description="Disordered" evidence="1">
    <location>
        <begin position="1"/>
        <end position="46"/>
    </location>
</feature>
<keyword evidence="3" id="KW-1185">Reference proteome</keyword>
<feature type="compositionally biased region" description="Basic and acidic residues" evidence="1">
    <location>
        <begin position="10"/>
        <end position="23"/>
    </location>
</feature>
<proteinExistence type="predicted"/>
<feature type="compositionally biased region" description="Low complexity" evidence="1">
    <location>
        <begin position="37"/>
        <end position="46"/>
    </location>
</feature>
<dbReference type="EMBL" id="CAJPIZ010001440">
    <property type="protein sequence ID" value="CAG2103489.1"/>
    <property type="molecule type" value="Genomic_DNA"/>
</dbReference>
<dbReference type="OrthoDB" id="5876800at2759"/>